<keyword evidence="2" id="KW-0472">Membrane</keyword>
<keyword evidence="2" id="KW-0812">Transmembrane</keyword>
<sequence length="133" mass="15372">MAAFRRSEPTQAARSQRRKENAEQQDSRGSRLILFFPLILSACCFHLHFRRRHLPFLNRRLGFSKCPTNRDHNIIPKPQQHSRVMEGFIARAAEASTPQLEDADALIDSVETFIFDCDGIITFSWSFILNSHN</sequence>
<dbReference type="AlphaFoldDB" id="A0AAV2D9A6"/>
<feature type="transmembrane region" description="Helical" evidence="2">
    <location>
        <begin position="32"/>
        <end position="49"/>
    </location>
</feature>
<evidence type="ECO:0000313" key="4">
    <source>
        <dbReference type="Proteomes" id="UP001497516"/>
    </source>
</evidence>
<proteinExistence type="predicted"/>
<name>A0AAV2D9A6_9ROSI</name>
<dbReference type="Proteomes" id="UP001497516">
    <property type="component" value="Chromosome 2"/>
</dbReference>
<protein>
    <submittedName>
        <fullName evidence="3">Uncharacterized protein</fullName>
    </submittedName>
</protein>
<gene>
    <name evidence="3" type="ORF">LTRI10_LOCUS12602</name>
</gene>
<dbReference type="EMBL" id="OZ034815">
    <property type="protein sequence ID" value="CAL1370478.1"/>
    <property type="molecule type" value="Genomic_DNA"/>
</dbReference>
<organism evidence="3 4">
    <name type="scientific">Linum trigynum</name>
    <dbReference type="NCBI Taxonomy" id="586398"/>
    <lineage>
        <taxon>Eukaryota</taxon>
        <taxon>Viridiplantae</taxon>
        <taxon>Streptophyta</taxon>
        <taxon>Embryophyta</taxon>
        <taxon>Tracheophyta</taxon>
        <taxon>Spermatophyta</taxon>
        <taxon>Magnoliopsida</taxon>
        <taxon>eudicotyledons</taxon>
        <taxon>Gunneridae</taxon>
        <taxon>Pentapetalae</taxon>
        <taxon>rosids</taxon>
        <taxon>fabids</taxon>
        <taxon>Malpighiales</taxon>
        <taxon>Linaceae</taxon>
        <taxon>Linum</taxon>
    </lineage>
</organism>
<evidence type="ECO:0000256" key="2">
    <source>
        <dbReference type="SAM" id="Phobius"/>
    </source>
</evidence>
<reference evidence="3 4" key="1">
    <citation type="submission" date="2024-04" db="EMBL/GenBank/DDBJ databases">
        <authorList>
            <person name="Fracassetti M."/>
        </authorList>
    </citation>
    <scope>NUCLEOTIDE SEQUENCE [LARGE SCALE GENOMIC DNA]</scope>
</reference>
<evidence type="ECO:0000313" key="3">
    <source>
        <dbReference type="EMBL" id="CAL1370478.1"/>
    </source>
</evidence>
<accession>A0AAV2D9A6</accession>
<keyword evidence="4" id="KW-1185">Reference proteome</keyword>
<evidence type="ECO:0000256" key="1">
    <source>
        <dbReference type="SAM" id="MobiDB-lite"/>
    </source>
</evidence>
<keyword evidence="2" id="KW-1133">Transmembrane helix</keyword>
<feature type="region of interest" description="Disordered" evidence="1">
    <location>
        <begin position="1"/>
        <end position="24"/>
    </location>
</feature>